<dbReference type="InterPro" id="IPR055270">
    <property type="entry name" value="Glyco_tran_10_C"/>
</dbReference>
<dbReference type="GO" id="GO:0046920">
    <property type="term" value="F:alpha-(1-&gt;3)-fucosyltransferase activity"/>
    <property type="evidence" value="ECO:0007669"/>
    <property type="project" value="TreeGrafter"/>
</dbReference>
<sequence length="359" mass="41937">MFVCFYSNVFLFLLLLSFLTPLFLSFLDWTSFPQIPLLPLRNFPILPLRNLTILPLRNLTILLWHWPFSRSFRLSGDRCLKMFNISGCFLTDDRSAFLDANVVVFHHRELSWGPSDLPMHLPRPASQQWVWLSMEPPANNANLSLFNGVFNLTMSYRRDADISIPYGRSELGAAEQEYQVDVNRSCLVSWVVSRYQPQQARARVYQSLKEHLHIQVFGGWSHRPLPKRRLLSTIARCFFYLSFENSESTDYISEKLWRNAFQSGAVPVVLGPSRATYEALAPPRSFIHVHDFPNTADLATYLKQLAADKDAYAEYFLWRRTHQVRTITDWRERLCQICLRFPHLPPNKVYQDLEGWVNS</sequence>
<evidence type="ECO:0000256" key="8">
    <source>
        <dbReference type="ARBA" id="ARBA00022989"/>
    </source>
</evidence>
<evidence type="ECO:0000256" key="10">
    <source>
        <dbReference type="ARBA" id="ARBA00023180"/>
    </source>
</evidence>
<dbReference type="InterPro" id="IPR001503">
    <property type="entry name" value="Glyco_trans_10"/>
</dbReference>
<evidence type="ECO:0000259" key="14">
    <source>
        <dbReference type="Pfam" id="PF17039"/>
    </source>
</evidence>
<dbReference type="Pfam" id="PF00852">
    <property type="entry name" value="Glyco_transf_10"/>
    <property type="match status" value="1"/>
</dbReference>
<reference evidence="15" key="3">
    <citation type="submission" date="2025-09" db="UniProtKB">
        <authorList>
            <consortium name="Ensembl"/>
        </authorList>
    </citation>
    <scope>IDENTIFICATION</scope>
</reference>
<evidence type="ECO:0000313" key="16">
    <source>
        <dbReference type="Proteomes" id="UP000694680"/>
    </source>
</evidence>
<feature type="domain" description="Fucosyltransferase C-terminal" evidence="13">
    <location>
        <begin position="184"/>
        <end position="356"/>
    </location>
</feature>
<evidence type="ECO:0000256" key="6">
    <source>
        <dbReference type="ARBA" id="ARBA00022692"/>
    </source>
</evidence>
<keyword evidence="10" id="KW-0325">Glycoprotein</keyword>
<keyword evidence="5 12" id="KW-0808">Transferase</keyword>
<keyword evidence="6 12" id="KW-0812">Transmembrane</keyword>
<comment type="similarity">
    <text evidence="3 12">Belongs to the glycosyltransferase 10 family.</text>
</comment>
<proteinExistence type="inferred from homology"/>
<keyword evidence="7" id="KW-0735">Signal-anchor</keyword>
<dbReference type="Pfam" id="PF17039">
    <property type="entry name" value="Glyco_tran_10_N"/>
    <property type="match status" value="1"/>
</dbReference>
<gene>
    <name evidence="15" type="primary">LOC114469337</name>
</gene>
<dbReference type="InterPro" id="IPR038577">
    <property type="entry name" value="GT10-like_C_sf"/>
</dbReference>
<dbReference type="Proteomes" id="UP000694680">
    <property type="component" value="Chromosome 9"/>
</dbReference>
<keyword evidence="16" id="KW-1185">Reference proteome</keyword>
<reference evidence="15" key="1">
    <citation type="submission" date="2020-06" db="EMBL/GenBank/DDBJ databases">
        <authorList>
            <consortium name="Wellcome Sanger Institute Data Sharing"/>
        </authorList>
    </citation>
    <scope>NUCLEOTIDE SEQUENCE [LARGE SCALE GENOMIC DNA]</scope>
</reference>
<comment type="subcellular location">
    <subcellularLocation>
        <location evidence="12">Golgi apparatus</location>
        <location evidence="12">Golgi stack membrane</location>
        <topology evidence="12">Single-pass type II membrane protein</topology>
    </subcellularLocation>
    <subcellularLocation>
        <location evidence="1">Membrane</location>
        <topology evidence="1">Single-pass membrane protein</topology>
    </subcellularLocation>
</comment>
<organism evidence="15 16">
    <name type="scientific">Gouania willdenowi</name>
    <name type="common">Blunt-snouted clingfish</name>
    <name type="synonym">Lepadogaster willdenowi</name>
    <dbReference type="NCBI Taxonomy" id="441366"/>
    <lineage>
        <taxon>Eukaryota</taxon>
        <taxon>Metazoa</taxon>
        <taxon>Chordata</taxon>
        <taxon>Craniata</taxon>
        <taxon>Vertebrata</taxon>
        <taxon>Euteleostomi</taxon>
        <taxon>Actinopterygii</taxon>
        <taxon>Neopterygii</taxon>
        <taxon>Teleostei</taxon>
        <taxon>Neoteleostei</taxon>
        <taxon>Acanthomorphata</taxon>
        <taxon>Ovalentaria</taxon>
        <taxon>Blenniimorphae</taxon>
        <taxon>Blenniiformes</taxon>
        <taxon>Gobiesocoidei</taxon>
        <taxon>Gobiesocidae</taxon>
        <taxon>Gobiesocinae</taxon>
        <taxon>Gouania</taxon>
    </lineage>
</organism>
<dbReference type="AlphaFoldDB" id="A0A8C5EUS8"/>
<evidence type="ECO:0000256" key="2">
    <source>
        <dbReference type="ARBA" id="ARBA00004922"/>
    </source>
</evidence>
<evidence type="ECO:0000256" key="11">
    <source>
        <dbReference type="ARBA" id="ARBA00036481"/>
    </source>
</evidence>
<keyword evidence="12" id="KW-0333">Golgi apparatus</keyword>
<name>A0A8C5EUS8_GOUWI</name>
<evidence type="ECO:0000256" key="12">
    <source>
        <dbReference type="RuleBase" id="RU003832"/>
    </source>
</evidence>
<keyword evidence="4 12" id="KW-0328">Glycosyltransferase</keyword>
<dbReference type="PANTHER" id="PTHR11929">
    <property type="entry name" value="ALPHA- 1,3 -FUCOSYLTRANSFERASE"/>
    <property type="match status" value="1"/>
</dbReference>
<dbReference type="Ensembl" id="ENSGWIT00000028623.1">
    <property type="protein sequence ID" value="ENSGWIP00000026212.1"/>
    <property type="gene ID" value="ENSGWIG00000013748.1"/>
</dbReference>
<dbReference type="SUPFAM" id="SSF53756">
    <property type="entry name" value="UDP-Glycosyltransferase/glycogen phosphorylase"/>
    <property type="match status" value="1"/>
</dbReference>
<accession>A0A8C5EUS8</accession>
<dbReference type="EC" id="2.4.1.-" evidence="12"/>
<feature type="domain" description="Fucosyltransferase N-terminal" evidence="14">
    <location>
        <begin position="58"/>
        <end position="167"/>
    </location>
</feature>
<evidence type="ECO:0000259" key="13">
    <source>
        <dbReference type="Pfam" id="PF00852"/>
    </source>
</evidence>
<dbReference type="UniPathway" id="UPA00378"/>
<evidence type="ECO:0000313" key="15">
    <source>
        <dbReference type="Ensembl" id="ENSGWIP00000026212.1"/>
    </source>
</evidence>
<evidence type="ECO:0000256" key="5">
    <source>
        <dbReference type="ARBA" id="ARBA00022679"/>
    </source>
</evidence>
<evidence type="ECO:0000256" key="3">
    <source>
        <dbReference type="ARBA" id="ARBA00008919"/>
    </source>
</evidence>
<dbReference type="FunFam" id="3.40.50.11660:FF:000001">
    <property type="entry name" value="alpha-(1,3)-fucosyltransferase 9"/>
    <property type="match status" value="1"/>
</dbReference>
<comment type="pathway">
    <text evidence="2">Protein modification; protein glycosylation.</text>
</comment>
<evidence type="ECO:0000256" key="4">
    <source>
        <dbReference type="ARBA" id="ARBA00022676"/>
    </source>
</evidence>
<dbReference type="Gene3D" id="3.40.50.11660">
    <property type="entry name" value="Glycosyl transferase family 10, C-terminal domain"/>
    <property type="match status" value="1"/>
</dbReference>
<evidence type="ECO:0000256" key="1">
    <source>
        <dbReference type="ARBA" id="ARBA00004167"/>
    </source>
</evidence>
<dbReference type="InterPro" id="IPR031481">
    <property type="entry name" value="Glyco_tran_10_N"/>
</dbReference>
<keyword evidence="8" id="KW-1133">Transmembrane helix</keyword>
<keyword evidence="9" id="KW-0472">Membrane</keyword>
<evidence type="ECO:0000256" key="7">
    <source>
        <dbReference type="ARBA" id="ARBA00022968"/>
    </source>
</evidence>
<dbReference type="PANTHER" id="PTHR11929:SF12">
    <property type="entry name" value="ALPHA-(1,3)-FUCOSYLTRANSFERASE 7"/>
    <property type="match status" value="1"/>
</dbReference>
<dbReference type="GO" id="GO:0032580">
    <property type="term" value="C:Golgi cisterna membrane"/>
    <property type="evidence" value="ECO:0007669"/>
    <property type="project" value="UniProtKB-SubCell"/>
</dbReference>
<comment type="catalytic activity">
    <reaction evidence="11">
        <text>an N-acetyl-alpha-neuraminyl-(2-&gt;3)-beta-D-galactosyl-(1-&gt;4)-N-acetyl-beta-D-glucosaminyl derivative + GDP-beta-L-fucose = an alpha-Neu5Ac-(2-&gt;3)-beta-D-Gal-(1-&gt;4)-[alpha-L-Fuc-(1-&gt;3)]-beta-D-GlcNAc derivative + GDP + H(+)</text>
        <dbReference type="Rhea" id="RHEA:56076"/>
        <dbReference type="ChEBI" id="CHEBI:15378"/>
        <dbReference type="ChEBI" id="CHEBI:57273"/>
        <dbReference type="ChEBI" id="CHEBI:58189"/>
        <dbReference type="ChEBI" id="CHEBI:136545"/>
        <dbReference type="ChEBI" id="CHEBI:139509"/>
    </reaction>
    <physiologicalReaction direction="left-to-right" evidence="11">
        <dbReference type="Rhea" id="RHEA:56077"/>
    </physiologicalReaction>
</comment>
<reference evidence="15" key="2">
    <citation type="submission" date="2025-08" db="UniProtKB">
        <authorList>
            <consortium name="Ensembl"/>
        </authorList>
    </citation>
    <scope>IDENTIFICATION</scope>
</reference>
<evidence type="ECO:0000256" key="9">
    <source>
        <dbReference type="ARBA" id="ARBA00023136"/>
    </source>
</evidence>
<protein>
    <recommendedName>
        <fullName evidence="12">Fucosyltransferase</fullName>
        <ecNumber evidence="12">2.4.1.-</ecNumber>
    </recommendedName>
</protein>